<dbReference type="GO" id="GO:0042597">
    <property type="term" value="C:periplasmic space"/>
    <property type="evidence" value="ECO:0007669"/>
    <property type="project" value="UniProtKB-ARBA"/>
</dbReference>
<keyword evidence="6" id="KW-1185">Reference proteome</keyword>
<dbReference type="GO" id="GO:0043190">
    <property type="term" value="C:ATP-binding cassette (ABC) transporter complex"/>
    <property type="evidence" value="ECO:0007669"/>
    <property type="project" value="InterPro"/>
</dbReference>
<dbReference type="AlphaFoldDB" id="A0A6I1FHE2"/>
<dbReference type="SUPFAM" id="SSF53850">
    <property type="entry name" value="Periplasmic binding protein-like II"/>
    <property type="match status" value="1"/>
</dbReference>
<dbReference type="PIRSF" id="PIRSF002741">
    <property type="entry name" value="MppA"/>
    <property type="match status" value="1"/>
</dbReference>
<dbReference type="CDD" id="cd08499">
    <property type="entry name" value="PBP2_Ylib_like"/>
    <property type="match status" value="1"/>
</dbReference>
<dbReference type="RefSeq" id="WP_152153712.1">
    <property type="nucleotide sequence ID" value="NZ_WEIO01000010.1"/>
</dbReference>
<dbReference type="Gene3D" id="3.90.76.10">
    <property type="entry name" value="Dipeptide-binding Protein, Domain 1"/>
    <property type="match status" value="1"/>
</dbReference>
<organism evidence="5 6">
    <name type="scientific">Bacillus aerolatus</name>
    <dbReference type="NCBI Taxonomy" id="2653354"/>
    <lineage>
        <taxon>Bacteria</taxon>
        <taxon>Bacillati</taxon>
        <taxon>Bacillota</taxon>
        <taxon>Bacilli</taxon>
        <taxon>Bacillales</taxon>
        <taxon>Bacillaceae</taxon>
        <taxon>Bacillus</taxon>
    </lineage>
</organism>
<dbReference type="InterPro" id="IPR039424">
    <property type="entry name" value="SBP_5"/>
</dbReference>
<keyword evidence="3" id="KW-0732">Signal</keyword>
<dbReference type="PANTHER" id="PTHR30290:SF9">
    <property type="entry name" value="OLIGOPEPTIDE-BINDING PROTEIN APPA"/>
    <property type="match status" value="1"/>
</dbReference>
<dbReference type="Gene3D" id="3.10.105.10">
    <property type="entry name" value="Dipeptide-binding Protein, Domain 3"/>
    <property type="match status" value="1"/>
</dbReference>
<dbReference type="Gene3D" id="3.40.190.10">
    <property type="entry name" value="Periplasmic binding protein-like II"/>
    <property type="match status" value="1"/>
</dbReference>
<feature type="domain" description="Solute-binding protein family 5" evidence="4">
    <location>
        <begin position="87"/>
        <end position="437"/>
    </location>
</feature>
<comment type="caution">
    <text evidence="5">The sequence shown here is derived from an EMBL/GenBank/DDBJ whole genome shotgun (WGS) entry which is preliminary data.</text>
</comment>
<keyword evidence="2" id="KW-0813">Transport</keyword>
<dbReference type="GO" id="GO:0015833">
    <property type="term" value="P:peptide transport"/>
    <property type="evidence" value="ECO:0007669"/>
    <property type="project" value="TreeGrafter"/>
</dbReference>
<evidence type="ECO:0000256" key="1">
    <source>
        <dbReference type="ARBA" id="ARBA00005695"/>
    </source>
</evidence>
<dbReference type="PANTHER" id="PTHR30290">
    <property type="entry name" value="PERIPLASMIC BINDING COMPONENT OF ABC TRANSPORTER"/>
    <property type="match status" value="1"/>
</dbReference>
<evidence type="ECO:0000256" key="3">
    <source>
        <dbReference type="ARBA" id="ARBA00022729"/>
    </source>
</evidence>
<protein>
    <submittedName>
        <fullName evidence="5">Glutathione ABC transporter substrate-binding protein</fullName>
    </submittedName>
</protein>
<dbReference type="Proteomes" id="UP000429595">
    <property type="component" value="Unassembled WGS sequence"/>
</dbReference>
<evidence type="ECO:0000259" key="4">
    <source>
        <dbReference type="Pfam" id="PF00496"/>
    </source>
</evidence>
<proteinExistence type="inferred from homology"/>
<dbReference type="InterPro" id="IPR000914">
    <property type="entry name" value="SBP_5_dom"/>
</dbReference>
<evidence type="ECO:0000313" key="5">
    <source>
        <dbReference type="EMBL" id="KAB7705030.1"/>
    </source>
</evidence>
<dbReference type="GO" id="GO:1904680">
    <property type="term" value="F:peptide transmembrane transporter activity"/>
    <property type="evidence" value="ECO:0007669"/>
    <property type="project" value="TreeGrafter"/>
</dbReference>
<dbReference type="InterPro" id="IPR030678">
    <property type="entry name" value="Peptide/Ni-bd"/>
</dbReference>
<gene>
    <name evidence="5" type="ORF">F9802_15845</name>
</gene>
<comment type="similarity">
    <text evidence="1">Belongs to the bacterial solute-binding protein 5 family.</text>
</comment>
<evidence type="ECO:0000256" key="2">
    <source>
        <dbReference type="ARBA" id="ARBA00022448"/>
    </source>
</evidence>
<dbReference type="EMBL" id="WEIO01000010">
    <property type="protein sequence ID" value="KAB7705030.1"/>
    <property type="molecule type" value="Genomic_DNA"/>
</dbReference>
<dbReference type="PROSITE" id="PS51257">
    <property type="entry name" value="PROKAR_LIPOPROTEIN"/>
    <property type="match status" value="1"/>
</dbReference>
<sequence>MEVQRGVGRWLLVMVMAILMTGCSTNQDVSTMGSGSDKASKDGGTLVITRLSDAENLDHHFMSTINAASVTHSKVYEGLVGRDKNAEIQPLLAESWKQLNDTTWEFKLREDVTFHDGTPFNANAVKATFDRLLDPKVASPRAVVFEMVKEVKIVDDYTVQFILTKPFSPLLSILAGHEGGIISPKAIEKYGKKMIQEPNGTGPFVFESWTPGQEINLSKNKSYWGTAPKVDKVVFKVVPEETTRIAMLETGEAHIAEPLSVAMMDTVEASSAVEAYRSEGFGTEFISFNVQKKPFNDVRVRKAIAHAVEMDSIIEGVFNNVGKKSNSLLGSKVLGYHEGLKAYDYNLNAAKKLLAEAGYPNGFETTLITMDNKERANLAEVLQSQLKGIGINVKVQVMEFGTFIEQINKGNTEMFISSWRNATGDADYNQYNLFHTNSHGAAGNTFFYSNKEVDRLIEAARSEKDEAKRIELYAKAQEIEMEDAVYIPVRVIENMAAIAKGVEGFSMSPSGYLEINDVSTE</sequence>
<evidence type="ECO:0000313" key="6">
    <source>
        <dbReference type="Proteomes" id="UP000429595"/>
    </source>
</evidence>
<accession>A0A6I1FHE2</accession>
<dbReference type="Pfam" id="PF00496">
    <property type="entry name" value="SBP_bac_5"/>
    <property type="match status" value="1"/>
</dbReference>
<name>A0A6I1FHE2_9BACI</name>
<reference evidence="5 6" key="1">
    <citation type="submission" date="2019-10" db="EMBL/GenBank/DDBJ databases">
        <title>Bacillus aerolatum sp. nov., isolated from bioaerosol of sport playgrounds.</title>
        <authorList>
            <person name="Chen P."/>
            <person name="Zhang G."/>
        </authorList>
    </citation>
    <scope>NUCLEOTIDE SEQUENCE [LARGE SCALE GENOMIC DNA]</scope>
    <source>
        <strain evidence="5 6">CX253</strain>
    </source>
</reference>